<evidence type="ECO:0000313" key="1">
    <source>
        <dbReference type="EMBL" id="WSB96109.1"/>
    </source>
</evidence>
<keyword evidence="2" id="KW-1185">Reference proteome</keyword>
<dbReference type="Proteomes" id="UP001348369">
    <property type="component" value="Chromosome"/>
</dbReference>
<proteinExistence type="predicted"/>
<gene>
    <name evidence="1" type="ORF">OG835_03255</name>
</gene>
<accession>A0ACD4ZD76</accession>
<organism evidence="1 2">
    <name type="scientific">Streptomyces scopuliridis</name>
    <dbReference type="NCBI Taxonomy" id="452529"/>
    <lineage>
        <taxon>Bacteria</taxon>
        <taxon>Bacillati</taxon>
        <taxon>Actinomycetota</taxon>
        <taxon>Actinomycetes</taxon>
        <taxon>Kitasatosporales</taxon>
        <taxon>Streptomycetaceae</taxon>
        <taxon>Streptomyces</taxon>
    </lineage>
</organism>
<reference evidence="1" key="1">
    <citation type="submission" date="2022-10" db="EMBL/GenBank/DDBJ databases">
        <title>The complete genomes of actinobacterial strains from the NBC collection.</title>
        <authorList>
            <person name="Joergensen T.S."/>
            <person name="Alvarez Arevalo M."/>
            <person name="Sterndorff E.B."/>
            <person name="Faurdal D."/>
            <person name="Vuksanovic O."/>
            <person name="Mourched A.-S."/>
            <person name="Charusanti P."/>
            <person name="Shaw S."/>
            <person name="Blin K."/>
            <person name="Weber T."/>
        </authorList>
    </citation>
    <scope>NUCLEOTIDE SEQUENCE</scope>
    <source>
        <strain evidence="1">NBC 01771</strain>
    </source>
</reference>
<dbReference type="EMBL" id="CP109109">
    <property type="protein sequence ID" value="WSB96109.1"/>
    <property type="molecule type" value="Genomic_DNA"/>
</dbReference>
<sequence>MSTDMSHEQQPTEAREQKLVDYLKWVTTDLQKARERITELETAGQEPVAIVGMACRFPGGVASAEDLWRLVSEGRDAIGPFPDDRGWDLEALYSPDPEEPGTSYTREGGFLDGAALFDAGFFGISPREAVAMDPQQRVLLETAWEALEHAGIDPATLKGSRTGVFAGVVEQSYLGLEGPEEFEGYLMTGKLSSVASGRISYAFGLEGPALSVDTACSSSLVALHLAVESVRRGESTLALAGGATVTATPGGFVDFSRQKGLAPDGRIKSFSASADGTSWSEGVGLLVVEKLSDARRKGHRVLAVVRGSAVNQDGASNGLTAPNGPSQERVIRQALASAGLTAADVDAVEAHGTGTRLGDPIEAQALLATYGQNREQPLLLGSLKSNIGHTVAAAGVGGVIKMVQAMRYGVLPRTLHLTEPTPMVDWSAGAVELLDRARDWPSRAEGPRRAAVSAFGVSGTNAHVILEEPAPEDAAPPAAVGTDEISRQRAVSPPPVVAWPVSARTEDALRGQAARLAAYVEAHPELGAADIGLSLATTRTAHDHGVTVVGVDRGELLSGLRALVGGVSGSGVSGVGSEGVAFVFSGQGAQRVGMGRGLYGAFPVFAGALDEVCGVFDRLLGRSLRSVMFGVEGSVEAGLLGETGFTQPALFAFEVALFRLLGSWGVVPDVVAGHSVGELVAAHVSGVLGLSDAVGLVVARAGLMQGLPRGGAMVAVGAAESDVVAQLAGREGEVSIAAVNGPESVVISGDESAVVEVAGHFEGLGRRTSRLKVSHAFHSPHMDAMLEEFRTAAKRVSYGEPGVPVVSTLTGRLASGDDLRTADYWVEQVRHAVRFAEAVTTLHEQGATTFVEIGPDRVLAALAQGILTELPGAAPTVLALLGRDQPEAHTLVAGLGALHRTGARPDWPAFYAPTGARRVELPTYAFQHRRYWVDAAETTTDATGLGLEPAEHPLLGAALLLDERDEAVFTSRLSARTHPWLTEHTVGGTAVLPVAALVELGIRAGDEVGCTVLDDLTVETPLVLPADGGVQLRVTVGAPDASGHREFACHARPDGTGASWVRHAHGRLGGGPLTTPRTADAGAFWPPAGAEPLRAPDVLGRLAEAGIAYGPAFQGLAGLWRHEDDLFAEIQLPDTMAERAPEYGLHPALLEAALQPLLLTGPTPAAGTAVHWRGVRLHATGATVLRARLSPADGPLADSGTFNLRLTDPTGQLVAEADAVTVRPLDTTGLAPAKNRAEDALFRVDWTPYPLPEVATPVRWATLDASPSDPSAASSVADLAAAVASGAALDAVHVRLTSDSGFADTTVSVRTTTGRALALIREWLAEERLADVPLMVLTSGAVAVAEGDDVTDLGGAAAWGLLRSAQSEAPGRIVLVDLPADNPPADGATALGPAEEALLSGLLAAGEEQAAVREGRVFLPRLARIRHDATGAEPVWGSDGTVLITGGTGSLGGLFARHLVAEHGVRHVVLVSRRGEQAPGAAELVHELTERGAEVTVEACDVSDRTALAALLSRIPREHPLTGVVHTAGVLDDGLVAGQNAERLDGVLTPKADAAWHLHELTRELDLTAFVLFSSVAAVIGGPGQSTYAAANSFLDGLAQHRAAHGLPAASLAWGLWEQTSGLTGGLTETDLRRIARNGFRPVTSARGPALLDLALRLRHPYTVATPMDLTVIRRGPQVPTVLRSLVRTPVRRVARAVADGGAALADRLAGLTEAEQRAVVLGVMLDAMAGVLGHSDARGIDPERPFSQLGFDSLMSVELRNRLAAVTGLRLPATLVFDHPEPATLAARLRTEILGEGDGSGTEGPGGAPDTVDYAADIRLADDIRPVPGAVSATGEPREILLTGASGFLGAFLLRDLMCTTGARIHCLVRGADEAAAYERLRAGLEWYRVWDDIDPERLSVLVGDLAEEGLGLAPDVFDGLARTADVVYHAGATVHWLHPYAALRAANVRGTEEILRLAARHRTVPVHYVSTVGVFDGPVTEGVPLKVTDPTGPAEALPSGYLQSKWVAEQIVGLARDRGIPVSVYRVDVISGDQRNGACQTRDFVWLSLKGLLQAEAVPSGAGGRFHLLPVDYVSAAIVAIASRPGTGGGTFHLFNQSSLSLSDCVSQLRGLGYRLRETAWPEWSEAVRGDRNNALLPLLHAFEMMTSDTDGFYPPIDTTETEEALDGTGIVCPPLTEELFATYVGFFVRQGHFPAAG</sequence>
<name>A0ACD4ZD76_9ACTN</name>
<protein>
    <submittedName>
        <fullName evidence="1">Thioester reductase domain-containing protein</fullName>
    </submittedName>
</protein>
<evidence type="ECO:0000313" key="2">
    <source>
        <dbReference type="Proteomes" id="UP001348369"/>
    </source>
</evidence>